<accession>A0A1H9BHE1</accession>
<keyword evidence="2" id="KW-0067">ATP-binding</keyword>
<dbReference type="InterPro" id="IPR036388">
    <property type="entry name" value="WH-like_DNA-bd_sf"/>
</dbReference>
<sequence length="352" mass="41548">MDRLLRLDYITQTSIKGLIEKIDKYNRNWKRRDQLDPEQLRSLRKLAAIQSIGSSTRIEGSSLSDEEVARLIENMDITQLVSRDQQEVAGYYRVLDILQEQYEELTLSETLIKGLHNELMRFSSKDNHHRGDYKKQSNRVVATDEAGNERTIFNTTSVLQTPDAMRKAVEWYDRSLEEGNRHPLIIVFTFVYEFLTIHPFQDGNGRLSRLLTNFLLLKAGYEFVLYHSIEQRIEDEKKAYYKALMLAQRYRGKEEEEVGRWLFFMLNTMQKLTQKLDDDEVMIVEEPQALYLNRRMRNVLDFFKREDELSVREIDELLPEISRSTVKNDLSQLTKAGYLKRHGKGRGTVYTR</sequence>
<dbReference type="EMBL" id="FOFB01000003">
    <property type="protein sequence ID" value="SEP87688.1"/>
    <property type="molecule type" value="Genomic_DNA"/>
</dbReference>
<dbReference type="InterPro" id="IPR040198">
    <property type="entry name" value="Fido_containing"/>
</dbReference>
<feature type="binding site" evidence="2">
    <location>
        <begin position="240"/>
        <end position="241"/>
    </location>
    <ligand>
        <name>ATP</name>
        <dbReference type="ChEBI" id="CHEBI:30616"/>
    </ligand>
</feature>
<dbReference type="GO" id="GO:0005524">
    <property type="term" value="F:ATP binding"/>
    <property type="evidence" value="ECO:0007669"/>
    <property type="project" value="UniProtKB-KW"/>
</dbReference>
<keyword evidence="5" id="KW-1185">Reference proteome</keyword>
<dbReference type="PROSITE" id="PS51459">
    <property type="entry name" value="FIDO"/>
    <property type="match status" value="1"/>
</dbReference>
<dbReference type="InParanoid" id="A0A1H9BHE1"/>
<gene>
    <name evidence="4" type="ORF">SAMN05444359_103107</name>
</gene>
<dbReference type="SUPFAM" id="SSF46785">
    <property type="entry name" value="Winged helix' DNA-binding domain"/>
    <property type="match status" value="1"/>
</dbReference>
<feature type="binding site" evidence="2">
    <location>
        <begin position="202"/>
        <end position="209"/>
    </location>
    <ligand>
        <name>ATP</name>
        <dbReference type="ChEBI" id="CHEBI:30616"/>
    </ligand>
</feature>
<dbReference type="InterPro" id="IPR036390">
    <property type="entry name" value="WH_DNA-bd_sf"/>
</dbReference>
<dbReference type="InterPro" id="IPR003812">
    <property type="entry name" value="Fido"/>
</dbReference>
<dbReference type="Pfam" id="PF02661">
    <property type="entry name" value="Fic"/>
    <property type="match status" value="1"/>
</dbReference>
<dbReference type="OrthoDB" id="9814400at2"/>
<protein>
    <submittedName>
        <fullName evidence="4">Fic family protein</fullName>
    </submittedName>
</protein>
<keyword evidence="2" id="KW-0547">Nucleotide-binding</keyword>
<name>A0A1H9BHE1_9BACT</name>
<feature type="active site" evidence="1">
    <location>
        <position position="198"/>
    </location>
</feature>
<evidence type="ECO:0000313" key="4">
    <source>
        <dbReference type="EMBL" id="SEP87688.1"/>
    </source>
</evidence>
<dbReference type="Gene3D" id="1.10.3290.10">
    <property type="entry name" value="Fido-like domain"/>
    <property type="match status" value="1"/>
</dbReference>
<dbReference type="STRING" id="478744.SAMN05444359_103107"/>
<reference evidence="5" key="1">
    <citation type="submission" date="2016-10" db="EMBL/GenBank/DDBJ databases">
        <authorList>
            <person name="Varghese N."/>
            <person name="Submissions S."/>
        </authorList>
    </citation>
    <scope>NUCLEOTIDE SEQUENCE [LARGE SCALE GENOMIC DNA]</scope>
    <source>
        <strain evidence="5">DSM 24740</strain>
    </source>
</reference>
<organism evidence="4 5">
    <name type="scientific">Neolewinella agarilytica</name>
    <dbReference type="NCBI Taxonomy" id="478744"/>
    <lineage>
        <taxon>Bacteria</taxon>
        <taxon>Pseudomonadati</taxon>
        <taxon>Bacteroidota</taxon>
        <taxon>Saprospiria</taxon>
        <taxon>Saprospirales</taxon>
        <taxon>Lewinellaceae</taxon>
        <taxon>Neolewinella</taxon>
    </lineage>
</organism>
<dbReference type="AlphaFoldDB" id="A0A1H9BHE1"/>
<proteinExistence type="predicted"/>
<dbReference type="PANTHER" id="PTHR13504">
    <property type="entry name" value="FIDO DOMAIN-CONTAINING PROTEIN DDB_G0283145"/>
    <property type="match status" value="1"/>
</dbReference>
<dbReference type="Gene3D" id="1.10.10.10">
    <property type="entry name" value="Winged helix-like DNA-binding domain superfamily/Winged helix DNA-binding domain"/>
    <property type="match status" value="1"/>
</dbReference>
<evidence type="ECO:0000256" key="1">
    <source>
        <dbReference type="PIRSR" id="PIRSR640198-1"/>
    </source>
</evidence>
<dbReference type="RefSeq" id="WP_090165539.1">
    <property type="nucleotide sequence ID" value="NZ_FOFB01000003.1"/>
</dbReference>
<dbReference type="PANTHER" id="PTHR13504:SF38">
    <property type="entry name" value="FIDO DOMAIN-CONTAINING PROTEIN"/>
    <property type="match status" value="1"/>
</dbReference>
<dbReference type="SUPFAM" id="SSF140931">
    <property type="entry name" value="Fic-like"/>
    <property type="match status" value="1"/>
</dbReference>
<evidence type="ECO:0000259" key="3">
    <source>
        <dbReference type="PROSITE" id="PS51459"/>
    </source>
</evidence>
<evidence type="ECO:0000256" key="2">
    <source>
        <dbReference type="PIRSR" id="PIRSR640198-2"/>
    </source>
</evidence>
<dbReference type="Proteomes" id="UP000199021">
    <property type="component" value="Unassembled WGS sequence"/>
</dbReference>
<evidence type="ECO:0000313" key="5">
    <source>
        <dbReference type="Proteomes" id="UP000199021"/>
    </source>
</evidence>
<feature type="domain" description="Fido" evidence="3">
    <location>
        <begin position="107"/>
        <end position="264"/>
    </location>
</feature>
<dbReference type="InterPro" id="IPR036597">
    <property type="entry name" value="Fido-like_dom_sf"/>
</dbReference>